<dbReference type="RefSeq" id="WP_274152551.1">
    <property type="nucleotide sequence ID" value="NZ_CP117812.1"/>
</dbReference>
<organism evidence="2 3">
    <name type="scientific">Lentisphaera profundi</name>
    <dbReference type="NCBI Taxonomy" id="1658616"/>
    <lineage>
        <taxon>Bacteria</taxon>
        <taxon>Pseudomonadati</taxon>
        <taxon>Lentisphaerota</taxon>
        <taxon>Lentisphaeria</taxon>
        <taxon>Lentisphaerales</taxon>
        <taxon>Lentisphaeraceae</taxon>
        <taxon>Lentisphaera</taxon>
    </lineage>
</organism>
<name>A0ABY7VX84_9BACT</name>
<evidence type="ECO:0000313" key="2">
    <source>
        <dbReference type="EMBL" id="WDE97889.1"/>
    </source>
</evidence>
<proteinExistence type="predicted"/>
<keyword evidence="1" id="KW-0812">Transmembrane</keyword>
<feature type="transmembrane region" description="Helical" evidence="1">
    <location>
        <begin position="64"/>
        <end position="90"/>
    </location>
</feature>
<dbReference type="EMBL" id="CP117812">
    <property type="protein sequence ID" value="WDE97889.1"/>
    <property type="molecule type" value="Genomic_DNA"/>
</dbReference>
<protein>
    <submittedName>
        <fullName evidence="2">Uncharacterized protein</fullName>
    </submittedName>
</protein>
<keyword evidence="3" id="KW-1185">Reference proteome</keyword>
<dbReference type="Proteomes" id="UP001214250">
    <property type="component" value="Chromosome 2"/>
</dbReference>
<evidence type="ECO:0000256" key="1">
    <source>
        <dbReference type="SAM" id="Phobius"/>
    </source>
</evidence>
<reference evidence="2 3" key="1">
    <citation type="submission" date="2023-02" db="EMBL/GenBank/DDBJ databases">
        <title>Genome sequence of Lentisphaera profundi SAORIC-696.</title>
        <authorList>
            <person name="Kim e."/>
            <person name="Cho J.-C."/>
            <person name="Choi A."/>
            <person name="Kang I."/>
        </authorList>
    </citation>
    <scope>NUCLEOTIDE SEQUENCE [LARGE SCALE GENOMIC DNA]</scope>
    <source>
        <strain evidence="2 3">SAORIC-696</strain>
    </source>
</reference>
<feature type="transmembrane region" description="Helical" evidence="1">
    <location>
        <begin position="36"/>
        <end position="58"/>
    </location>
</feature>
<feature type="transmembrane region" description="Helical" evidence="1">
    <location>
        <begin position="6"/>
        <end position="24"/>
    </location>
</feature>
<feature type="transmembrane region" description="Helical" evidence="1">
    <location>
        <begin position="102"/>
        <end position="121"/>
    </location>
</feature>
<keyword evidence="1" id="KW-0472">Membrane</keyword>
<gene>
    <name evidence="2" type="ORF">PQO03_18855</name>
</gene>
<keyword evidence="1" id="KW-1133">Transmembrane helix</keyword>
<sequence>MGIILVPLFLILFSAVIPASYLAIKGYKSDLEKSSVKTIIFSSFASSLLFSSPVPFIVYAGQRVYIISLLVNYLFIVAVSLGLIGTILTIFGYRQKNTKAKLMASGFFFAVASSPIAWFFIKDPLCQILRISTHH</sequence>
<evidence type="ECO:0000313" key="3">
    <source>
        <dbReference type="Proteomes" id="UP001214250"/>
    </source>
</evidence>
<accession>A0ABY7VX84</accession>